<keyword evidence="6 11" id="KW-0812">Transmembrane</keyword>
<comment type="similarity">
    <text evidence="2">Belongs to the TonB family.</text>
</comment>
<feature type="region of interest" description="Disordered" evidence="10">
    <location>
        <begin position="48"/>
        <end position="97"/>
    </location>
</feature>
<comment type="caution">
    <text evidence="13">The sequence shown here is derived from an EMBL/GenBank/DDBJ whole genome shotgun (WGS) entry which is preliminary data.</text>
</comment>
<dbReference type="Pfam" id="PF03544">
    <property type="entry name" value="TonB_C"/>
    <property type="match status" value="1"/>
</dbReference>
<feature type="compositionally biased region" description="Low complexity" evidence="10">
    <location>
        <begin position="66"/>
        <end position="88"/>
    </location>
</feature>
<evidence type="ECO:0000256" key="7">
    <source>
        <dbReference type="ARBA" id="ARBA00022927"/>
    </source>
</evidence>
<evidence type="ECO:0000256" key="4">
    <source>
        <dbReference type="ARBA" id="ARBA00022475"/>
    </source>
</evidence>
<evidence type="ECO:0000256" key="5">
    <source>
        <dbReference type="ARBA" id="ARBA00022519"/>
    </source>
</evidence>
<evidence type="ECO:0000256" key="10">
    <source>
        <dbReference type="SAM" id="MobiDB-lite"/>
    </source>
</evidence>
<evidence type="ECO:0000259" key="12">
    <source>
        <dbReference type="PROSITE" id="PS52015"/>
    </source>
</evidence>
<evidence type="ECO:0000256" key="9">
    <source>
        <dbReference type="ARBA" id="ARBA00023136"/>
    </source>
</evidence>
<protein>
    <submittedName>
        <fullName evidence="13">Putative TonB-related protein</fullName>
    </submittedName>
</protein>
<organism evidence="13 14">
    <name type="scientific">Nitrospina gracilis (strain 3/211)</name>
    <dbReference type="NCBI Taxonomy" id="1266370"/>
    <lineage>
        <taxon>Bacteria</taxon>
        <taxon>Pseudomonadati</taxon>
        <taxon>Nitrospinota/Tectimicrobiota group</taxon>
        <taxon>Nitrospinota</taxon>
        <taxon>Nitrospinia</taxon>
        <taxon>Nitrospinales</taxon>
        <taxon>Nitrospinaceae</taxon>
        <taxon>Nitrospina</taxon>
    </lineage>
</organism>
<accession>M1YWJ5</accession>
<gene>
    <name evidence="13" type="ORF">NITGR_150010</name>
</gene>
<evidence type="ECO:0000313" key="13">
    <source>
        <dbReference type="EMBL" id="CCQ89642.1"/>
    </source>
</evidence>
<dbReference type="EMBL" id="CAQJ01000017">
    <property type="protein sequence ID" value="CCQ89642.1"/>
    <property type="molecule type" value="Genomic_DNA"/>
</dbReference>
<keyword evidence="5" id="KW-0997">Cell inner membrane</keyword>
<dbReference type="InterPro" id="IPR051045">
    <property type="entry name" value="TonB-dependent_transducer"/>
</dbReference>
<feature type="domain" description="TonB C-terminal" evidence="12">
    <location>
        <begin position="235"/>
        <end position="327"/>
    </location>
</feature>
<dbReference type="InParanoid" id="M1YWJ5"/>
<keyword evidence="4" id="KW-1003">Cell membrane</keyword>
<evidence type="ECO:0000313" key="14">
    <source>
        <dbReference type="Proteomes" id="UP000011704"/>
    </source>
</evidence>
<dbReference type="Proteomes" id="UP000011704">
    <property type="component" value="Unassembled WGS sequence"/>
</dbReference>
<keyword evidence="8 11" id="KW-1133">Transmembrane helix</keyword>
<evidence type="ECO:0000256" key="6">
    <source>
        <dbReference type="ARBA" id="ARBA00022692"/>
    </source>
</evidence>
<sequence>MNVEAMETRYPAHLPVTASVVVHLLLAWMIWQQNLTFKLEPKPEPKVKVHVASKPPPPPPPPAPTQPDAVKPVAQKAVTPPQKTVPKKPVTPPTPQPMKAVQTQQVKAKVPPPPASMQPIQQEVATHKPQTPTFARAVRHTPVETTFKTPVSTVPVQSKIAPTTAVLKTPVTTDITPKAQTVKAQAPVNVDEMVEDAAEPIQTASLNLPASQKTGPVEKVKFSGNGPDLKKALDEFNSAIWGQILQAKYYPKMARIRRLEGQPVVKFTIEKDGTLSHVAINHSSSHEILDSAALKTIRNAAPFPHIPEILNEERIILEIPISFILNQ</sequence>
<feature type="compositionally biased region" description="Pro residues" evidence="10">
    <location>
        <begin position="54"/>
        <end position="65"/>
    </location>
</feature>
<dbReference type="GO" id="GO:0055085">
    <property type="term" value="P:transmembrane transport"/>
    <property type="evidence" value="ECO:0007669"/>
    <property type="project" value="InterPro"/>
</dbReference>
<dbReference type="OrthoDB" id="8481221at2"/>
<name>M1YWJ5_NITG3</name>
<dbReference type="GO" id="GO:0015031">
    <property type="term" value="P:protein transport"/>
    <property type="evidence" value="ECO:0007669"/>
    <property type="project" value="UniProtKB-KW"/>
</dbReference>
<dbReference type="InterPro" id="IPR006260">
    <property type="entry name" value="TonB/TolA_C"/>
</dbReference>
<feature type="transmembrane region" description="Helical" evidence="11">
    <location>
        <begin position="12"/>
        <end position="31"/>
    </location>
</feature>
<dbReference type="InterPro" id="IPR037682">
    <property type="entry name" value="TonB_C"/>
</dbReference>
<dbReference type="AlphaFoldDB" id="M1YWJ5"/>
<evidence type="ECO:0000256" key="3">
    <source>
        <dbReference type="ARBA" id="ARBA00022448"/>
    </source>
</evidence>
<keyword evidence="14" id="KW-1185">Reference proteome</keyword>
<dbReference type="NCBIfam" id="TIGR01352">
    <property type="entry name" value="tonB_Cterm"/>
    <property type="match status" value="1"/>
</dbReference>
<dbReference type="HOGENOM" id="CLU_849474_0_0_0"/>
<evidence type="ECO:0000256" key="1">
    <source>
        <dbReference type="ARBA" id="ARBA00004383"/>
    </source>
</evidence>
<dbReference type="Gene3D" id="3.30.1150.10">
    <property type="match status" value="1"/>
</dbReference>
<proteinExistence type="inferred from homology"/>
<reference evidence="13 14" key="1">
    <citation type="journal article" date="2013" name="Front. Microbiol.">
        <title>The genome of Nitrospina gracilis illuminates the metabolism and evolution of the major marine nitrite oxidizer.</title>
        <authorList>
            <person name="Luecker S."/>
            <person name="Nowka B."/>
            <person name="Rattei T."/>
            <person name="Spieck E."/>
            <person name="and Daims H."/>
        </authorList>
    </citation>
    <scope>NUCLEOTIDE SEQUENCE [LARGE SCALE GENOMIC DNA]</scope>
    <source>
        <strain evidence="13 14">3/211</strain>
    </source>
</reference>
<evidence type="ECO:0000256" key="11">
    <source>
        <dbReference type="SAM" id="Phobius"/>
    </source>
</evidence>
<dbReference type="PANTHER" id="PTHR33446:SF2">
    <property type="entry name" value="PROTEIN TONB"/>
    <property type="match status" value="1"/>
</dbReference>
<keyword evidence="3" id="KW-0813">Transport</keyword>
<dbReference type="STRING" id="1266370.NITGR_150010"/>
<keyword evidence="7" id="KW-0653">Protein transport</keyword>
<keyword evidence="9 11" id="KW-0472">Membrane</keyword>
<evidence type="ECO:0000256" key="2">
    <source>
        <dbReference type="ARBA" id="ARBA00006555"/>
    </source>
</evidence>
<dbReference type="PANTHER" id="PTHR33446">
    <property type="entry name" value="PROTEIN TONB-RELATED"/>
    <property type="match status" value="1"/>
</dbReference>
<dbReference type="SUPFAM" id="SSF74653">
    <property type="entry name" value="TolA/TonB C-terminal domain"/>
    <property type="match status" value="1"/>
</dbReference>
<dbReference type="PROSITE" id="PS52015">
    <property type="entry name" value="TONB_CTD"/>
    <property type="match status" value="1"/>
</dbReference>
<dbReference type="GO" id="GO:0031992">
    <property type="term" value="F:energy transducer activity"/>
    <property type="evidence" value="ECO:0007669"/>
    <property type="project" value="TreeGrafter"/>
</dbReference>
<dbReference type="GO" id="GO:0098797">
    <property type="term" value="C:plasma membrane protein complex"/>
    <property type="evidence" value="ECO:0007669"/>
    <property type="project" value="TreeGrafter"/>
</dbReference>
<comment type="subcellular location">
    <subcellularLocation>
        <location evidence="1">Cell inner membrane</location>
        <topology evidence="1">Single-pass membrane protein</topology>
        <orientation evidence="1">Periplasmic side</orientation>
    </subcellularLocation>
</comment>
<evidence type="ECO:0000256" key="8">
    <source>
        <dbReference type="ARBA" id="ARBA00022989"/>
    </source>
</evidence>
<dbReference type="RefSeq" id="WP_005006308.1">
    <property type="nucleotide sequence ID" value="NZ_HG422173.1"/>
</dbReference>